<feature type="compositionally biased region" description="Polar residues" evidence="1">
    <location>
        <begin position="88"/>
        <end position="103"/>
    </location>
</feature>
<accession>A0A1D1YXM1</accession>
<dbReference type="EMBL" id="GDJX01008552">
    <property type="protein sequence ID" value="JAT59384.1"/>
    <property type="molecule type" value="Transcribed_RNA"/>
</dbReference>
<gene>
    <name evidence="2" type="primary">SBE22</name>
    <name evidence="2" type="ORF">g.165564</name>
</gene>
<name>A0A1D1YXM1_9ARAE</name>
<sequence length="103" mass="10699">ECEQELTQKGEMVSRLQAKTIQIGNLLNGLQKCNGVKDARGQPLTLPLFSPTTPQAAFAPNTSTGSNKAVTPSSAYRVAPIPPFDGSNAKTPTSNANQSGGGK</sequence>
<protein>
    <submittedName>
        <fullName evidence="2">Protein SBE22</fullName>
    </submittedName>
</protein>
<evidence type="ECO:0000313" key="2">
    <source>
        <dbReference type="EMBL" id="JAT59384.1"/>
    </source>
</evidence>
<feature type="non-terminal residue" evidence="2">
    <location>
        <position position="103"/>
    </location>
</feature>
<evidence type="ECO:0000256" key="1">
    <source>
        <dbReference type="SAM" id="MobiDB-lite"/>
    </source>
</evidence>
<feature type="compositionally biased region" description="Polar residues" evidence="1">
    <location>
        <begin position="60"/>
        <end position="74"/>
    </location>
</feature>
<feature type="region of interest" description="Disordered" evidence="1">
    <location>
        <begin position="55"/>
        <end position="103"/>
    </location>
</feature>
<proteinExistence type="predicted"/>
<dbReference type="AlphaFoldDB" id="A0A1D1YXM1"/>
<reference evidence="2" key="1">
    <citation type="submission" date="2015-07" db="EMBL/GenBank/DDBJ databases">
        <title>Transcriptome Assembly of Anthurium amnicola.</title>
        <authorList>
            <person name="Suzuki J."/>
        </authorList>
    </citation>
    <scope>NUCLEOTIDE SEQUENCE</scope>
</reference>
<feature type="non-terminal residue" evidence="2">
    <location>
        <position position="1"/>
    </location>
</feature>
<organism evidence="2">
    <name type="scientific">Anthurium amnicola</name>
    <dbReference type="NCBI Taxonomy" id="1678845"/>
    <lineage>
        <taxon>Eukaryota</taxon>
        <taxon>Viridiplantae</taxon>
        <taxon>Streptophyta</taxon>
        <taxon>Embryophyta</taxon>
        <taxon>Tracheophyta</taxon>
        <taxon>Spermatophyta</taxon>
        <taxon>Magnoliopsida</taxon>
        <taxon>Liliopsida</taxon>
        <taxon>Araceae</taxon>
        <taxon>Pothoideae</taxon>
        <taxon>Potheae</taxon>
        <taxon>Anthurium</taxon>
    </lineage>
</organism>